<dbReference type="OrthoDB" id="1741717at2759"/>
<dbReference type="STRING" id="50376.A0A517LJQ2"/>
<dbReference type="CDD" id="cd16905">
    <property type="entry name" value="YEATS_Taf14_like"/>
    <property type="match status" value="1"/>
</dbReference>
<dbReference type="PANTHER" id="PTHR23195">
    <property type="entry name" value="YEATS DOMAIN"/>
    <property type="match status" value="1"/>
</dbReference>
<evidence type="ECO:0000313" key="5">
    <source>
        <dbReference type="EMBL" id="QDS75847.1"/>
    </source>
</evidence>
<keyword evidence="1 2" id="KW-0539">Nucleus</keyword>
<gene>
    <name evidence="5" type="ORF">FKW77_001408</name>
</gene>
<evidence type="ECO:0000256" key="1">
    <source>
        <dbReference type="ARBA" id="ARBA00023242"/>
    </source>
</evidence>
<dbReference type="Pfam" id="PF17035">
    <property type="entry name" value="BET"/>
    <property type="match status" value="1"/>
</dbReference>
<dbReference type="Proteomes" id="UP000316270">
    <property type="component" value="Chromosome 14"/>
</dbReference>
<dbReference type="InterPro" id="IPR055129">
    <property type="entry name" value="YEATS_dom"/>
</dbReference>
<protein>
    <recommendedName>
        <fullName evidence="4">YEATS domain-containing protein</fullName>
    </recommendedName>
</protein>
<dbReference type="EMBL" id="CP042198">
    <property type="protein sequence ID" value="QDS75847.1"/>
    <property type="molecule type" value="Genomic_DNA"/>
</dbReference>
<evidence type="ECO:0000256" key="3">
    <source>
        <dbReference type="SAM" id="MobiDB-lite"/>
    </source>
</evidence>
<dbReference type="Gene3D" id="2.60.40.1970">
    <property type="entry name" value="YEATS domain"/>
    <property type="match status" value="1"/>
</dbReference>
<dbReference type="PROSITE" id="PS51037">
    <property type="entry name" value="YEATS"/>
    <property type="match status" value="1"/>
</dbReference>
<reference evidence="5 6" key="1">
    <citation type="submission" date="2019-07" db="EMBL/GenBank/DDBJ databases">
        <title>Finished genome of Venturia effusa.</title>
        <authorList>
            <person name="Young C.A."/>
            <person name="Cox M.P."/>
            <person name="Ganley A.R.D."/>
            <person name="David W.J."/>
        </authorList>
    </citation>
    <scope>NUCLEOTIDE SEQUENCE [LARGE SCALE GENOMIC DNA]</scope>
    <source>
        <strain evidence="6">albino</strain>
    </source>
</reference>
<proteinExistence type="predicted"/>
<organism evidence="5 6">
    <name type="scientific">Venturia effusa</name>
    <dbReference type="NCBI Taxonomy" id="50376"/>
    <lineage>
        <taxon>Eukaryota</taxon>
        <taxon>Fungi</taxon>
        <taxon>Dikarya</taxon>
        <taxon>Ascomycota</taxon>
        <taxon>Pezizomycotina</taxon>
        <taxon>Dothideomycetes</taxon>
        <taxon>Pleosporomycetidae</taxon>
        <taxon>Venturiales</taxon>
        <taxon>Venturiaceae</taxon>
        <taxon>Venturia</taxon>
    </lineage>
</organism>
<evidence type="ECO:0000259" key="4">
    <source>
        <dbReference type="PROSITE" id="PS51037"/>
    </source>
</evidence>
<evidence type="ECO:0000313" key="6">
    <source>
        <dbReference type="Proteomes" id="UP000316270"/>
    </source>
</evidence>
<feature type="region of interest" description="Disordered" evidence="3">
    <location>
        <begin position="210"/>
        <end position="231"/>
    </location>
</feature>
<sequence length="302" mass="34199">MGKWKCKHNITLAPTPPSLERMPPNVSMIPFIIPFISVDLLIVFESVLEPILRGTTSLDIAPEDDVPKDRTGSLLIKREVKIITEQQVLPDVPEQVEGFPMRAWNIELWLIDDQGQQVPATVFEKVMYELHPTFAKPKQTFNKPPFRISEQGWGEFDITIHCTAVGQRGQDYPLQHDLNFQSERYEAKHFITFRNPKPELIKLLSQSGPVGENGAAKKAAGGDKKKGGKREKNVDMEKLADGLQKLQEDDLLAVVQMVHDGKDPTTYTKNDVENGEFHVDLYTLPDTLVKQLWDFTASKVEL</sequence>
<dbReference type="AlphaFoldDB" id="A0A517LJQ2"/>
<dbReference type="InterPro" id="IPR038704">
    <property type="entry name" value="YEAST_sf"/>
</dbReference>
<comment type="subcellular location">
    <subcellularLocation>
        <location evidence="2">Nucleus</location>
    </subcellularLocation>
</comment>
<dbReference type="InterPro" id="IPR005033">
    <property type="entry name" value="YEATS"/>
</dbReference>
<accession>A0A517LJQ2</accession>
<name>A0A517LJQ2_9PEZI</name>
<feature type="compositionally biased region" description="Basic and acidic residues" evidence="3">
    <location>
        <begin position="220"/>
        <end position="231"/>
    </location>
</feature>
<dbReference type="GO" id="GO:0000785">
    <property type="term" value="C:chromatin"/>
    <property type="evidence" value="ECO:0007669"/>
    <property type="project" value="UniProtKB-ARBA"/>
</dbReference>
<dbReference type="GO" id="GO:0006355">
    <property type="term" value="P:regulation of DNA-templated transcription"/>
    <property type="evidence" value="ECO:0007669"/>
    <property type="project" value="InterPro"/>
</dbReference>
<dbReference type="InterPro" id="IPR027353">
    <property type="entry name" value="NET_dom"/>
</dbReference>
<feature type="domain" description="YEATS" evidence="4">
    <location>
        <begin position="70"/>
        <end position="207"/>
    </location>
</feature>
<dbReference type="GO" id="GO:0005634">
    <property type="term" value="C:nucleus"/>
    <property type="evidence" value="ECO:0007669"/>
    <property type="project" value="UniProtKB-SubCell"/>
</dbReference>
<keyword evidence="6" id="KW-1185">Reference proteome</keyword>
<evidence type="ECO:0000256" key="2">
    <source>
        <dbReference type="PROSITE-ProRule" id="PRU00376"/>
    </source>
</evidence>
<dbReference type="Pfam" id="PF03366">
    <property type="entry name" value="YEATS"/>
    <property type="match status" value="1"/>
</dbReference>